<dbReference type="SMART" id="SM00823">
    <property type="entry name" value="PKS_PP"/>
    <property type="match status" value="1"/>
</dbReference>
<dbReference type="InterPro" id="IPR036291">
    <property type="entry name" value="NAD(P)-bd_dom_sf"/>
</dbReference>
<dbReference type="Pfam" id="PF00550">
    <property type="entry name" value="PP-binding"/>
    <property type="match status" value="1"/>
</dbReference>
<dbReference type="InterPro" id="IPR051414">
    <property type="entry name" value="Adenylate-forming_Reductase"/>
</dbReference>
<name>A0A0D7A1A7_9AGAR</name>
<dbReference type="Pfam" id="PF00501">
    <property type="entry name" value="AMP-binding"/>
    <property type="match status" value="1"/>
</dbReference>
<proteinExistence type="predicted"/>
<evidence type="ECO:0000256" key="2">
    <source>
        <dbReference type="ARBA" id="ARBA00022553"/>
    </source>
</evidence>
<keyword evidence="1" id="KW-0596">Phosphopantetheine</keyword>
<sequence length="1069" mass="118765">MPSTPVFGTFKSLFHRPPLDGSLTIPQKYDWHYEHNRDHPVFYFQVGDGRSGVIKDVVLNYGHLVPAAHQAGWYVSRMTGVSIQSIGVKKPVIGIMAASDAITLFTTALGVMRAGLLVYLISPRNSAVAIAHMLSTMQSRHLILSSEPHIQHLGREAVAEMKTRQGIDLRTSAMPRFEDLFHCTPENVSSHNIPSFVPLPVRNDDLDSLMAIVHSSGSTGFPKAVVWTSQMQLQMARLTVQSKLDWRAEILAIHGLPMYHIAGFNHITQMPASGMVLGVFCPTNSTKIATPESCFQGIVDSSASCAFVVPSHIEAWSKEPSKIKHLLQLKTLAYGSAPIDRTVGDHLTQIGVRLCTIYGSSETALTSDYFPEILGDDWQYFAPNSICKDNIRFRSLGDGTVELIVLSNASFRTAMTNTVYNGCDAYATKDVLEPHPSKQGLWRLVGRLDDQIVLSTGEKTNPGPLESILRTHPMVKDSIIFGRGHMQNGILVAPKDEFRFDLQDAKKMKAFLDAIWPRIEQMNAYAPSHSHLSKEMILIEDPKRPFQFTSKGLPRRSAVLAEYDTDIEALYAAVEASSAPNINVPTQWTPESTYDFVKQLVHSVMRLKVDADQDFFQYGCDSLQATWIRNAVMKALHSAKVLPQDKELPSNIVYDYPTLDSLTKVVLQVVSLKPGETVKVFDEKDLLAFVGRYTAELPKEVVLLTGSTGSLGSVVLARLVAMDSVGKIYAFNRPMSTKTVDIQRDCLKLREYDENIATSPKIVYVDGTLTVDGMNVRDKLLEDEIRSSITHIIHNAWRVDWKVSLNTFQDCVDGVLGLTKFALSSPRQTAPRLLFVSSIAVLLNYHGEAALELPVVDPKIPLGQGYGEGKWAAETILNAARERTRLRPIIVRIGQISGGANGGWNQSDWVPAIVKSSVTLGCFPMLKGVCSWLGVEDVAGALIDARNSEHSTLHLIHHRPMAWDVLAQVCARELSLRLVPYPEWFAKLKTSVEHEVDAARRKALPAGMLLEFLEANLHRRDAEGVETFGFTHVSVDRMLEVSRTLREVKPIEADDVKLWLSFWRSIGFL</sequence>
<dbReference type="PANTHER" id="PTHR43439">
    <property type="entry name" value="PHENYLACETATE-COENZYME A LIGASE"/>
    <property type="match status" value="1"/>
</dbReference>
<dbReference type="InterPro" id="IPR013120">
    <property type="entry name" value="FAR_NAD-bd"/>
</dbReference>
<evidence type="ECO:0000313" key="4">
    <source>
        <dbReference type="EMBL" id="KIY43199.1"/>
    </source>
</evidence>
<reference evidence="4 5" key="1">
    <citation type="journal article" date="2015" name="Fungal Genet. Biol.">
        <title>Evolution of novel wood decay mechanisms in Agaricales revealed by the genome sequences of Fistulina hepatica and Cylindrobasidium torrendii.</title>
        <authorList>
            <person name="Floudas D."/>
            <person name="Held B.W."/>
            <person name="Riley R."/>
            <person name="Nagy L.G."/>
            <person name="Koehler G."/>
            <person name="Ransdell A.S."/>
            <person name="Younus H."/>
            <person name="Chow J."/>
            <person name="Chiniquy J."/>
            <person name="Lipzen A."/>
            <person name="Tritt A."/>
            <person name="Sun H."/>
            <person name="Haridas S."/>
            <person name="LaButti K."/>
            <person name="Ohm R.A."/>
            <person name="Kues U."/>
            <person name="Blanchette R.A."/>
            <person name="Grigoriev I.V."/>
            <person name="Minto R.E."/>
            <person name="Hibbett D.S."/>
        </authorList>
    </citation>
    <scope>NUCLEOTIDE SEQUENCE [LARGE SCALE GENOMIC DNA]</scope>
    <source>
        <strain evidence="4 5">ATCC 64428</strain>
    </source>
</reference>
<dbReference type="EMBL" id="KN882115">
    <property type="protein sequence ID" value="KIY43199.1"/>
    <property type="molecule type" value="Genomic_DNA"/>
</dbReference>
<protein>
    <submittedName>
        <fullName evidence="4">Acetyl-CoA synthetase-like protein</fullName>
    </submittedName>
</protein>
<dbReference type="InterPro" id="IPR020806">
    <property type="entry name" value="PKS_PP-bd"/>
</dbReference>
<dbReference type="Pfam" id="PF07993">
    <property type="entry name" value="NAD_binding_4"/>
    <property type="match status" value="1"/>
</dbReference>
<dbReference type="InterPro" id="IPR009081">
    <property type="entry name" value="PP-bd_ACP"/>
</dbReference>
<dbReference type="Pfam" id="PF23562">
    <property type="entry name" value="AMP-binding_C_3"/>
    <property type="match status" value="1"/>
</dbReference>
<keyword evidence="5" id="KW-1185">Reference proteome</keyword>
<dbReference type="Proteomes" id="UP000054144">
    <property type="component" value="Unassembled WGS sequence"/>
</dbReference>
<dbReference type="OrthoDB" id="429813at2759"/>
<evidence type="ECO:0000256" key="1">
    <source>
        <dbReference type="ARBA" id="ARBA00022450"/>
    </source>
</evidence>
<organism evidence="4 5">
    <name type="scientific">Fistulina hepatica ATCC 64428</name>
    <dbReference type="NCBI Taxonomy" id="1128425"/>
    <lineage>
        <taxon>Eukaryota</taxon>
        <taxon>Fungi</taxon>
        <taxon>Dikarya</taxon>
        <taxon>Basidiomycota</taxon>
        <taxon>Agaricomycotina</taxon>
        <taxon>Agaricomycetes</taxon>
        <taxon>Agaricomycetidae</taxon>
        <taxon>Agaricales</taxon>
        <taxon>Fistulinaceae</taxon>
        <taxon>Fistulina</taxon>
    </lineage>
</organism>
<dbReference type="SUPFAM" id="SSF47336">
    <property type="entry name" value="ACP-like"/>
    <property type="match status" value="1"/>
</dbReference>
<accession>A0A0D7A1A7</accession>
<dbReference type="InterPro" id="IPR036736">
    <property type="entry name" value="ACP-like_sf"/>
</dbReference>
<dbReference type="InterPro" id="IPR020845">
    <property type="entry name" value="AMP-binding_CS"/>
</dbReference>
<evidence type="ECO:0000313" key="5">
    <source>
        <dbReference type="Proteomes" id="UP000054144"/>
    </source>
</evidence>
<dbReference type="Gene3D" id="1.10.1200.10">
    <property type="entry name" value="ACP-like"/>
    <property type="match status" value="1"/>
</dbReference>
<dbReference type="InterPro" id="IPR000873">
    <property type="entry name" value="AMP-dep_synth/lig_dom"/>
</dbReference>
<feature type="domain" description="Polyketide synthase-like phosphopantetheine-binding" evidence="3">
    <location>
        <begin position="594"/>
        <end position="670"/>
    </location>
</feature>
<gene>
    <name evidence="4" type="ORF">FISHEDRAFT_78703</name>
</gene>
<dbReference type="PANTHER" id="PTHR43439:SF2">
    <property type="entry name" value="ENZYME, PUTATIVE (JCVI)-RELATED"/>
    <property type="match status" value="1"/>
</dbReference>
<dbReference type="AlphaFoldDB" id="A0A0D7A1A7"/>
<dbReference type="InterPro" id="IPR042099">
    <property type="entry name" value="ANL_N_sf"/>
</dbReference>
<dbReference type="Gene3D" id="3.40.50.12780">
    <property type="entry name" value="N-terminal domain of ligase-like"/>
    <property type="match status" value="1"/>
</dbReference>
<keyword evidence="2" id="KW-0597">Phosphoprotein</keyword>
<dbReference type="GO" id="GO:0031177">
    <property type="term" value="F:phosphopantetheine binding"/>
    <property type="evidence" value="ECO:0007669"/>
    <property type="project" value="InterPro"/>
</dbReference>
<dbReference type="Gene3D" id="3.40.50.720">
    <property type="entry name" value="NAD(P)-binding Rossmann-like Domain"/>
    <property type="match status" value="1"/>
</dbReference>
<dbReference type="SUPFAM" id="SSF56801">
    <property type="entry name" value="Acetyl-CoA synthetase-like"/>
    <property type="match status" value="1"/>
</dbReference>
<dbReference type="PROSITE" id="PS00455">
    <property type="entry name" value="AMP_BINDING"/>
    <property type="match status" value="1"/>
</dbReference>
<evidence type="ECO:0000259" key="3">
    <source>
        <dbReference type="SMART" id="SM00823"/>
    </source>
</evidence>
<dbReference type="SUPFAM" id="SSF51735">
    <property type="entry name" value="NAD(P)-binding Rossmann-fold domains"/>
    <property type="match status" value="1"/>
</dbReference>